<dbReference type="InterPro" id="IPR029058">
    <property type="entry name" value="AB_hydrolase_fold"/>
</dbReference>
<dbReference type="STRING" id="479435.Kfla_4819"/>
<dbReference type="EMBL" id="CP001736">
    <property type="protein sequence ID" value="ADB33836.1"/>
    <property type="molecule type" value="Genomic_DNA"/>
</dbReference>
<keyword evidence="1" id="KW-0732">Signal</keyword>
<organism evidence="4 5">
    <name type="scientific">Kribbella flavida (strain DSM 17836 / JCM 10339 / NBRC 14399)</name>
    <dbReference type="NCBI Taxonomy" id="479435"/>
    <lineage>
        <taxon>Bacteria</taxon>
        <taxon>Bacillati</taxon>
        <taxon>Actinomycetota</taxon>
        <taxon>Actinomycetes</taxon>
        <taxon>Propionibacteriales</taxon>
        <taxon>Kribbellaceae</taxon>
        <taxon>Kribbella</taxon>
    </lineage>
</organism>
<dbReference type="RefSeq" id="WP_012922390.1">
    <property type="nucleotide sequence ID" value="NC_013729.1"/>
</dbReference>
<feature type="domain" description="Phospholipase/carboxylesterase/thioesterase" evidence="3">
    <location>
        <begin position="108"/>
        <end position="201"/>
    </location>
</feature>
<accession>D2Q0N6</accession>
<dbReference type="SUPFAM" id="SSF53474">
    <property type="entry name" value="alpha/beta-Hydrolases"/>
    <property type="match status" value="1"/>
</dbReference>
<dbReference type="eggNOG" id="COG0400">
    <property type="taxonomic scope" value="Bacteria"/>
</dbReference>
<evidence type="ECO:0000259" key="3">
    <source>
        <dbReference type="Pfam" id="PF02230"/>
    </source>
</evidence>
<dbReference type="OrthoDB" id="9765647at2"/>
<name>D2Q0N6_KRIFD</name>
<gene>
    <name evidence="4" type="ordered locus">Kfla_4819</name>
</gene>
<keyword evidence="2" id="KW-0378">Hydrolase</keyword>
<keyword evidence="5" id="KW-1185">Reference proteome</keyword>
<dbReference type="KEGG" id="kfl:Kfla_4819"/>
<reference evidence="4 5" key="2">
    <citation type="journal article" date="2010" name="Stand. Genomic Sci.">
        <title>Complete genome sequence of Kribbella flavida type strain (IFO 14399).</title>
        <authorList>
            <person name="Pukall R."/>
            <person name="Lapidus A."/>
            <person name="Glavina Del Rio T."/>
            <person name="Copeland A."/>
            <person name="Tice H."/>
            <person name="Cheng J.-F."/>
            <person name="Lucas S."/>
            <person name="Chen F."/>
            <person name="Nolan M."/>
            <person name="LaButti K."/>
            <person name="Pati A."/>
            <person name="Ivanova N."/>
            <person name="Mavrommatis K."/>
            <person name="Mikhailova N."/>
            <person name="Pitluck S."/>
            <person name="Bruce D."/>
            <person name="Goodwin L."/>
            <person name="Land M."/>
            <person name="Hauser L."/>
            <person name="Chang Y.-J."/>
            <person name="Jeffries C.D."/>
            <person name="Chen A."/>
            <person name="Palaniappan K."/>
            <person name="Chain P."/>
            <person name="Rohde M."/>
            <person name="Goeker M."/>
            <person name="Bristow J."/>
            <person name="Eisen J.A."/>
            <person name="Markowitz V."/>
            <person name="Hugenholtz P."/>
            <person name="Kyrpides N.C."/>
            <person name="Klenk H.-P."/>
            <person name="Brettin T."/>
        </authorList>
    </citation>
    <scope>NUCLEOTIDE SEQUENCE [LARGE SCALE GENOMIC DNA]</scope>
    <source>
        <strain evidence="5">DSM 17836 / JCM 10339 / NBRC 14399</strain>
    </source>
</reference>
<evidence type="ECO:0000256" key="1">
    <source>
        <dbReference type="ARBA" id="ARBA00022729"/>
    </source>
</evidence>
<evidence type="ECO:0000256" key="2">
    <source>
        <dbReference type="ARBA" id="ARBA00022801"/>
    </source>
</evidence>
<proteinExistence type="predicted"/>
<sequence>MTAATLHARPLAPRGTAPGAGLHFFGTAALFVPTDLPDGSLPMVVLLHGATSHPEQALPYLRDQAEEAKFLLLAPKSRAITWDAIRTGFGPDVEALDTALTEVFERFGVDPARIAVAGFSDGASYALGLGLANGDLFSRVIAFSPGFVVPGPRHGRPPVFVSHGDADPVLPIERCSHRLVPALRATGYQVDFHEFSGGHEVRPDLATVAVSDL</sequence>
<dbReference type="HOGENOM" id="CLU_086004_0_0_11"/>
<dbReference type="Gene3D" id="3.40.50.1820">
    <property type="entry name" value="alpha/beta hydrolase"/>
    <property type="match status" value="1"/>
</dbReference>
<dbReference type="Proteomes" id="UP000007967">
    <property type="component" value="Chromosome"/>
</dbReference>
<dbReference type="InterPro" id="IPR003140">
    <property type="entry name" value="PLipase/COase/thioEstase"/>
</dbReference>
<dbReference type="PANTHER" id="PTHR43037:SF5">
    <property type="entry name" value="FERULOYL ESTERASE"/>
    <property type="match status" value="1"/>
</dbReference>
<dbReference type="GO" id="GO:0016787">
    <property type="term" value="F:hydrolase activity"/>
    <property type="evidence" value="ECO:0007669"/>
    <property type="project" value="UniProtKB-KW"/>
</dbReference>
<reference evidence="5" key="1">
    <citation type="submission" date="2009-09" db="EMBL/GenBank/DDBJ databases">
        <title>The complete genome of Kribbella flavida DSM 17836.</title>
        <authorList>
            <consortium name="US DOE Joint Genome Institute (JGI-PGF)"/>
            <person name="Lucas S."/>
            <person name="Copeland A."/>
            <person name="Lapidus A."/>
            <person name="Glavina del Rio T."/>
            <person name="Dalin E."/>
            <person name="Tice H."/>
            <person name="Bruce D."/>
            <person name="Goodwin L."/>
            <person name="Pitluck S."/>
            <person name="Kyrpides N."/>
            <person name="Mavromatis K."/>
            <person name="Ivanova N."/>
            <person name="Saunders E."/>
            <person name="Brettin T."/>
            <person name="Detter J.C."/>
            <person name="Han C."/>
            <person name="Larimer F."/>
            <person name="Land M."/>
            <person name="Hauser L."/>
            <person name="Markowitz V."/>
            <person name="Cheng J.-F."/>
            <person name="Hugenholtz P."/>
            <person name="Woyke T."/>
            <person name="Wu D."/>
            <person name="Pukall R."/>
            <person name="Klenk H.-P."/>
            <person name="Eisen J.A."/>
        </authorList>
    </citation>
    <scope>NUCLEOTIDE SEQUENCE [LARGE SCALE GENOMIC DNA]</scope>
    <source>
        <strain evidence="5">DSM 17836 / JCM 10339 / NBRC 14399</strain>
    </source>
</reference>
<evidence type="ECO:0000313" key="4">
    <source>
        <dbReference type="EMBL" id="ADB33836.1"/>
    </source>
</evidence>
<evidence type="ECO:0000313" key="5">
    <source>
        <dbReference type="Proteomes" id="UP000007967"/>
    </source>
</evidence>
<dbReference type="Pfam" id="PF02230">
    <property type="entry name" value="Abhydrolase_2"/>
    <property type="match status" value="1"/>
</dbReference>
<dbReference type="AlphaFoldDB" id="D2Q0N6"/>
<dbReference type="InterPro" id="IPR050955">
    <property type="entry name" value="Plant_Biomass_Hydrol_Est"/>
</dbReference>
<protein>
    <submittedName>
        <fullName evidence="4">Phospholipase/Carboxylesterase</fullName>
    </submittedName>
</protein>
<dbReference type="PANTHER" id="PTHR43037">
    <property type="entry name" value="UNNAMED PRODUCT-RELATED"/>
    <property type="match status" value="1"/>
</dbReference>